<organism evidence="7 8">
    <name type="scientific">Deferribacter autotrophicus</name>
    <dbReference type="NCBI Taxonomy" id="500465"/>
    <lineage>
        <taxon>Bacteria</taxon>
        <taxon>Pseudomonadati</taxon>
        <taxon>Deferribacterota</taxon>
        <taxon>Deferribacteres</taxon>
        <taxon>Deferribacterales</taxon>
        <taxon>Deferribacteraceae</taxon>
        <taxon>Deferribacter</taxon>
    </lineage>
</organism>
<accession>A0A5A8F1N3</accession>
<evidence type="ECO:0000256" key="4">
    <source>
        <dbReference type="ARBA" id="ARBA00022982"/>
    </source>
</evidence>
<keyword evidence="3" id="KW-0479">Metal-binding</keyword>
<keyword evidence="2" id="KW-0349">Heme</keyword>
<dbReference type="EMBL" id="VFJB01000006">
    <property type="protein sequence ID" value="KAA0257820.1"/>
    <property type="molecule type" value="Genomic_DNA"/>
</dbReference>
<name>A0A5A8F1N3_9BACT</name>
<evidence type="ECO:0000256" key="6">
    <source>
        <dbReference type="SAM" id="SignalP"/>
    </source>
</evidence>
<dbReference type="RefSeq" id="WP_149266792.1">
    <property type="nucleotide sequence ID" value="NZ_VFJB01000006.1"/>
</dbReference>
<evidence type="ECO:0000256" key="3">
    <source>
        <dbReference type="ARBA" id="ARBA00022723"/>
    </source>
</evidence>
<keyword evidence="5" id="KW-0408">Iron</keyword>
<keyword evidence="8" id="KW-1185">Reference proteome</keyword>
<dbReference type="SUPFAM" id="SSF48695">
    <property type="entry name" value="Multiheme cytochromes"/>
    <property type="match status" value="1"/>
</dbReference>
<dbReference type="Proteomes" id="UP000322876">
    <property type="component" value="Unassembled WGS sequence"/>
</dbReference>
<comment type="caution">
    <text evidence="7">The sequence shown here is derived from an EMBL/GenBank/DDBJ whole genome shotgun (WGS) entry which is preliminary data.</text>
</comment>
<keyword evidence="6" id="KW-0732">Signal</keyword>
<dbReference type="Gene3D" id="3.90.10.10">
    <property type="entry name" value="Cytochrome C3"/>
    <property type="match status" value="1"/>
</dbReference>
<dbReference type="InterPro" id="IPR036280">
    <property type="entry name" value="Multihaem_cyt_sf"/>
</dbReference>
<dbReference type="AlphaFoldDB" id="A0A5A8F1N3"/>
<evidence type="ECO:0000313" key="8">
    <source>
        <dbReference type="Proteomes" id="UP000322876"/>
    </source>
</evidence>
<evidence type="ECO:0000256" key="1">
    <source>
        <dbReference type="ARBA" id="ARBA00022448"/>
    </source>
</evidence>
<evidence type="ECO:0000256" key="5">
    <source>
        <dbReference type="ARBA" id="ARBA00023004"/>
    </source>
</evidence>
<dbReference type="InterPro" id="IPR051174">
    <property type="entry name" value="Cytochrome_c-type_ET"/>
</dbReference>
<reference evidence="7 8" key="1">
    <citation type="submission" date="2019-06" db="EMBL/GenBank/DDBJ databases">
        <title>Genomic insights into carbon and energy metabolism of Deferribacter autotrophicus revealed new metabolic traits in the phylum Deferribacteres.</title>
        <authorList>
            <person name="Slobodkin A.I."/>
            <person name="Slobodkina G.B."/>
            <person name="Allioux M."/>
            <person name="Alain K."/>
            <person name="Jebbar M."/>
            <person name="Shadrin V."/>
            <person name="Kublanov I.V."/>
            <person name="Toshchakov S.V."/>
            <person name="Bonch-Osmolovskaya E.A."/>
        </authorList>
    </citation>
    <scope>NUCLEOTIDE SEQUENCE [LARGE SCALE GENOMIC DNA]</scope>
    <source>
        <strain evidence="7 8">SL50</strain>
    </source>
</reference>
<dbReference type="GO" id="GO:0046872">
    <property type="term" value="F:metal ion binding"/>
    <property type="evidence" value="ECO:0007669"/>
    <property type="project" value="UniProtKB-KW"/>
</dbReference>
<keyword evidence="1" id="KW-0813">Transport</keyword>
<evidence type="ECO:0000256" key="2">
    <source>
        <dbReference type="ARBA" id="ARBA00022617"/>
    </source>
</evidence>
<keyword evidence="4" id="KW-0249">Electron transport</keyword>
<dbReference type="PANTHER" id="PTHR30333">
    <property type="entry name" value="CYTOCHROME C-TYPE PROTEIN"/>
    <property type="match status" value="1"/>
</dbReference>
<feature type="chain" id="PRO_5022834735" evidence="6">
    <location>
        <begin position="22"/>
        <end position="640"/>
    </location>
</feature>
<dbReference type="OrthoDB" id="5389598at2"/>
<gene>
    <name evidence="7" type="ORF">FHQ18_08740</name>
</gene>
<sequence>MKKSLFFLILFIVTFATLSYGYDPDSTCVKCHSDKKLLEKLGSPQMYLDPVEVDKEVNMEGAPTCVDCHLGNNQTMDKNEAHKGMPRPFYAAIGKKHKYEAIGREVTNYDPIQPKGKNRTKLLLRKPTNEAKQKYGIKKLMQLFYHDHDPKTFAYSPKIAKETCGKCHEQEFTDYNKSGMGLNKYQRAFTNWRKNPPGPQNCGVWWGDNYEQIKNECTKDFTQLMNDGKNRGCNKCHASCNDCHYEGYKKSKARHIFTKKVENLSCYGSGKGTICHAGPMDRRRGAGYMREEFAFPYGELPADVHSKNNINCTDCHKMKNHSYGHLASIDAKESCSKCHAEIVEAVKTSNNHKNVDCSSCHIQEVGAYQFTFWGPGISEGQFNYFAKHKQYYGVRSIPTLVKHPATGKWIPVKPYPMAVMNIKGNVEKTGLMVREIKKTIVKGKTEIGEPKEFVIERKPDEVNDMYIITGIFKGLKNNDNMLAWIQMDKMSHAIGKGRNCNSCHSSHEQIATSWFAYTVKTDVKKPFYGSYVIKAGKNGIEFGDFKYSEIIPVKGRHIDDFAPFVYVKNAWDVKGIDFSIPFDEQKYENTLNEYNLLYAKIHTLKMKFKKDKTKVSELEKIRKILPHNIETAKKLLESFK</sequence>
<proteinExistence type="predicted"/>
<dbReference type="PANTHER" id="PTHR30333:SF4">
    <property type="entry name" value="CYTOCHROME C FAMILY PROTEIN"/>
    <property type="match status" value="1"/>
</dbReference>
<evidence type="ECO:0000313" key="7">
    <source>
        <dbReference type="EMBL" id="KAA0257820.1"/>
    </source>
</evidence>
<protein>
    <submittedName>
        <fullName evidence="7">Cytochrome c3 family protein</fullName>
    </submittedName>
</protein>
<feature type="signal peptide" evidence="6">
    <location>
        <begin position="1"/>
        <end position="21"/>
    </location>
</feature>